<keyword evidence="1" id="KW-0472">Membrane</keyword>
<reference evidence="3" key="1">
    <citation type="submission" date="2022-11" db="UniProtKB">
        <authorList>
            <consortium name="WormBaseParasite"/>
        </authorList>
    </citation>
    <scope>IDENTIFICATION</scope>
</reference>
<accession>A0A915I3Y8</accession>
<protein>
    <submittedName>
        <fullName evidence="3">Uncharacterized protein</fullName>
    </submittedName>
</protein>
<evidence type="ECO:0000313" key="2">
    <source>
        <dbReference type="Proteomes" id="UP000887565"/>
    </source>
</evidence>
<evidence type="ECO:0000256" key="1">
    <source>
        <dbReference type="SAM" id="Phobius"/>
    </source>
</evidence>
<feature type="transmembrane region" description="Helical" evidence="1">
    <location>
        <begin position="76"/>
        <end position="97"/>
    </location>
</feature>
<keyword evidence="2" id="KW-1185">Reference proteome</keyword>
<evidence type="ECO:0000313" key="3">
    <source>
        <dbReference type="WBParaSite" id="nRc.2.0.1.t08852-RA"/>
    </source>
</evidence>
<organism evidence="2 3">
    <name type="scientific">Romanomermis culicivorax</name>
    <name type="common">Nematode worm</name>
    <dbReference type="NCBI Taxonomy" id="13658"/>
    <lineage>
        <taxon>Eukaryota</taxon>
        <taxon>Metazoa</taxon>
        <taxon>Ecdysozoa</taxon>
        <taxon>Nematoda</taxon>
        <taxon>Enoplea</taxon>
        <taxon>Dorylaimia</taxon>
        <taxon>Mermithida</taxon>
        <taxon>Mermithoidea</taxon>
        <taxon>Mermithidae</taxon>
        <taxon>Romanomermis</taxon>
    </lineage>
</organism>
<dbReference type="Gene3D" id="1.20.140.150">
    <property type="match status" value="1"/>
</dbReference>
<dbReference type="AlphaFoldDB" id="A0A915I3Y8"/>
<feature type="transmembrane region" description="Helical" evidence="1">
    <location>
        <begin position="161"/>
        <end position="184"/>
    </location>
</feature>
<dbReference type="WBParaSite" id="nRc.2.0.1.t08852-RA">
    <property type="protein sequence ID" value="nRc.2.0.1.t08852-RA"/>
    <property type="gene ID" value="nRc.2.0.1.g08852"/>
</dbReference>
<sequence>MENGSIFKIQIHHGLWRICVETWYNKKLAFWKPRSHYEFNNEPNFSCFVRFWREAKFKTRIFPLIDQLIDFYNRNLIFWEIVVLVVLFTVAVLNLIVSITFLPMFKNYPLVLAALQLIACGMTIGVLVTFTTYHSTKRFLKNQSTLMTTLMQQTYDYGHSYWLTVASTVCQFCTFVILLCYGIVVARRRHLYDRVVLQQN</sequence>
<proteinExistence type="predicted"/>
<dbReference type="Proteomes" id="UP000887565">
    <property type="component" value="Unplaced"/>
</dbReference>
<keyword evidence="1" id="KW-1133">Transmembrane helix</keyword>
<name>A0A915I3Y8_ROMCU</name>
<keyword evidence="1" id="KW-0812">Transmembrane</keyword>
<feature type="transmembrane region" description="Helical" evidence="1">
    <location>
        <begin position="109"/>
        <end position="133"/>
    </location>
</feature>